<dbReference type="RefSeq" id="WP_137408108.1">
    <property type="nucleotide sequence ID" value="NZ_AP025469.1"/>
</dbReference>
<dbReference type="GeneID" id="77344953"/>
<reference evidence="1 2" key="1">
    <citation type="submission" date="2019-09" db="EMBL/GenBank/DDBJ databases">
        <title>Draft genome sequences of 48 bacterial type strains from the CCUG.</title>
        <authorList>
            <person name="Tunovic T."/>
            <person name="Pineiro-Iglesias B."/>
            <person name="Unosson C."/>
            <person name="Inganas E."/>
            <person name="Ohlen M."/>
            <person name="Cardew S."/>
            <person name="Jensie-Markopoulos S."/>
            <person name="Salva-Serra F."/>
            <person name="Jaen-Luchoro D."/>
            <person name="Karlsson R."/>
            <person name="Svensson-Stadler L."/>
            <person name="Chun J."/>
            <person name="Moore E."/>
        </authorList>
    </citation>
    <scope>NUCLEOTIDE SEQUENCE [LARGE SCALE GENOMIC DNA]</scope>
    <source>
        <strain evidence="1 2">CCUG 48643</strain>
    </source>
</reference>
<dbReference type="Proteomes" id="UP000423756">
    <property type="component" value="Unassembled WGS sequence"/>
</dbReference>
<dbReference type="AlphaFoldDB" id="A0A7V7NSH6"/>
<gene>
    <name evidence="1" type="ORF">F7Q91_15725</name>
</gene>
<evidence type="ECO:0000313" key="1">
    <source>
        <dbReference type="EMBL" id="KAB0478821.1"/>
    </source>
</evidence>
<accession>A0A7V7NSH6</accession>
<proteinExistence type="predicted"/>
<evidence type="ECO:0000313" key="2">
    <source>
        <dbReference type="Proteomes" id="UP000423756"/>
    </source>
</evidence>
<comment type="caution">
    <text evidence="1">The sequence shown here is derived from an EMBL/GenBank/DDBJ whole genome shotgun (WGS) entry which is preliminary data.</text>
</comment>
<dbReference type="EMBL" id="VZPX01000034">
    <property type="protein sequence ID" value="KAB0478821.1"/>
    <property type="molecule type" value="Genomic_DNA"/>
</dbReference>
<name>A0A7V7NSH6_9VIBR</name>
<organism evidence="1 2">
    <name type="scientific">Vibrio chagasii</name>
    <dbReference type="NCBI Taxonomy" id="170679"/>
    <lineage>
        <taxon>Bacteria</taxon>
        <taxon>Pseudomonadati</taxon>
        <taxon>Pseudomonadota</taxon>
        <taxon>Gammaproteobacteria</taxon>
        <taxon>Vibrionales</taxon>
        <taxon>Vibrionaceae</taxon>
        <taxon>Vibrio</taxon>
    </lineage>
</organism>
<protein>
    <submittedName>
        <fullName evidence="1">Uncharacterized protein</fullName>
    </submittedName>
</protein>
<sequence>MKLNVNFESLHLEVSKVKGLIGFAEALRKSSYSYQEAVEELKQFVSKNGGECHQEEGVTRFIALGESLDCYQPYQDIDKLYFDC</sequence>